<keyword evidence="10" id="KW-1185">Reference proteome</keyword>
<proteinExistence type="predicted"/>
<dbReference type="PROSITE" id="PS50102">
    <property type="entry name" value="RRM"/>
    <property type="match status" value="2"/>
</dbReference>
<dbReference type="SMART" id="SM00360">
    <property type="entry name" value="RRM"/>
    <property type="match status" value="2"/>
</dbReference>
<feature type="compositionally biased region" description="Basic and acidic residues" evidence="7">
    <location>
        <begin position="345"/>
        <end position="368"/>
    </location>
</feature>
<keyword evidence="4 6" id="KW-0694">RNA-binding</keyword>
<evidence type="ECO:0000259" key="8">
    <source>
        <dbReference type="PROSITE" id="PS50102"/>
    </source>
</evidence>
<gene>
    <name evidence="9" type="ORF">HZH66_008160</name>
</gene>
<dbReference type="InterPro" id="IPR045164">
    <property type="entry name" value="RBM41/RNPC3"/>
</dbReference>
<dbReference type="InterPro" id="IPR000504">
    <property type="entry name" value="RRM_dom"/>
</dbReference>
<dbReference type="PANTHER" id="PTHR16105:SF0">
    <property type="entry name" value="RNA-BINDING REGION-CONTAINING PROTEIN 3"/>
    <property type="match status" value="1"/>
</dbReference>
<name>A0A834JV49_VESVU</name>
<dbReference type="Pfam" id="PF00076">
    <property type="entry name" value="RRM_1"/>
    <property type="match status" value="1"/>
</dbReference>
<keyword evidence="3" id="KW-0677">Repeat</keyword>
<reference evidence="9" key="1">
    <citation type="journal article" date="2020" name="G3 (Bethesda)">
        <title>High-Quality Assemblies for Three Invasive Social Wasps from the &lt;i&gt;Vespula&lt;/i&gt; Genus.</title>
        <authorList>
            <person name="Harrop T.W.R."/>
            <person name="Guhlin J."/>
            <person name="McLaughlin G.M."/>
            <person name="Permina E."/>
            <person name="Stockwell P."/>
            <person name="Gilligan J."/>
            <person name="Le Lec M.F."/>
            <person name="Gruber M.A.M."/>
            <person name="Quinn O."/>
            <person name="Lovegrove M."/>
            <person name="Duncan E.J."/>
            <person name="Remnant E.J."/>
            <person name="Van Eeckhoven J."/>
            <person name="Graham B."/>
            <person name="Knapp R.A."/>
            <person name="Langford K.W."/>
            <person name="Kronenberg Z."/>
            <person name="Press M.O."/>
            <person name="Eacker S.M."/>
            <person name="Wilson-Rankin E.E."/>
            <person name="Purcell J."/>
            <person name="Lester P.J."/>
            <person name="Dearden P.K."/>
        </authorList>
    </citation>
    <scope>NUCLEOTIDE SEQUENCE</scope>
    <source>
        <strain evidence="9">Marl-1</strain>
    </source>
</reference>
<keyword evidence="5" id="KW-0539">Nucleus</keyword>
<dbReference type="EMBL" id="JACSEA010000008">
    <property type="protein sequence ID" value="KAF7394986.1"/>
    <property type="molecule type" value="Genomic_DNA"/>
</dbReference>
<organism evidence="9 10">
    <name type="scientific">Vespula vulgaris</name>
    <name type="common">Yellow jacket</name>
    <name type="synonym">Wasp</name>
    <dbReference type="NCBI Taxonomy" id="7454"/>
    <lineage>
        <taxon>Eukaryota</taxon>
        <taxon>Metazoa</taxon>
        <taxon>Ecdysozoa</taxon>
        <taxon>Arthropoda</taxon>
        <taxon>Hexapoda</taxon>
        <taxon>Insecta</taxon>
        <taxon>Pterygota</taxon>
        <taxon>Neoptera</taxon>
        <taxon>Endopterygota</taxon>
        <taxon>Hymenoptera</taxon>
        <taxon>Apocrita</taxon>
        <taxon>Aculeata</taxon>
        <taxon>Vespoidea</taxon>
        <taxon>Vespidae</taxon>
        <taxon>Vespinae</taxon>
        <taxon>Vespula</taxon>
    </lineage>
</organism>
<dbReference type="InterPro" id="IPR012677">
    <property type="entry name" value="Nucleotide-bd_a/b_plait_sf"/>
</dbReference>
<feature type="domain" description="RRM" evidence="8">
    <location>
        <begin position="10"/>
        <end position="84"/>
    </location>
</feature>
<dbReference type="AlphaFoldDB" id="A0A834JV49"/>
<accession>A0A834JV49</accession>
<evidence type="ECO:0000256" key="5">
    <source>
        <dbReference type="ARBA" id="ARBA00023242"/>
    </source>
</evidence>
<dbReference type="InterPro" id="IPR035979">
    <property type="entry name" value="RBD_domain_sf"/>
</dbReference>
<dbReference type="GO" id="GO:0097157">
    <property type="term" value="F:pre-mRNA intronic binding"/>
    <property type="evidence" value="ECO:0007669"/>
    <property type="project" value="TreeGrafter"/>
</dbReference>
<comment type="caution">
    <text evidence="9">The sequence shown here is derived from an EMBL/GenBank/DDBJ whole genome shotgun (WGS) entry which is preliminary data.</text>
</comment>
<evidence type="ECO:0000256" key="1">
    <source>
        <dbReference type="ARBA" id="ARBA00004123"/>
    </source>
</evidence>
<evidence type="ECO:0000256" key="3">
    <source>
        <dbReference type="ARBA" id="ARBA00022737"/>
    </source>
</evidence>
<evidence type="ECO:0000256" key="7">
    <source>
        <dbReference type="SAM" id="MobiDB-lite"/>
    </source>
</evidence>
<dbReference type="GO" id="GO:0030626">
    <property type="term" value="F:U12 snRNA binding"/>
    <property type="evidence" value="ECO:0007669"/>
    <property type="project" value="TreeGrafter"/>
</dbReference>
<sequence>MSPETDHIFDTLKVLHLPSHLSDQRRNELFQKYGAIKTRTIRPSSKYTITFVKFPSHNAANEALLRLHQIKVKGQYLSVEFAKKSMSIEFSENETDHKDIMKDEIEKETVNKSHFQAFLKRLYGSSMNQIFTQPPSPNIKYKYAPPTKNTLLRIVIQLLKEPAFYTQVLHLMNRMNLPPPFEELEVEFPMLKEIYDIEKYKDILGEDIFESVKGKGFSQNDKKDEETDEEESEIESDEDINVKSLQNVPIKRKCIQSKKRLKIPKFVNPAKQAMASSSIQKAIRPEDMFESVQLGESKSLKIELKTVDKLLEGANVSSEHNLDNTQETQSGFGLMFPTKNIEHSKKNMEHSCEESLEKSTEQSPEKPEFITTEELASNRISINDQRLLPVFKNYHAGKPTNRLYIKNLAKHVEVNDLHYIYKKYVIPGLPNTEHEYNVRLMQEGRMKGQAFVTLQNTVQAQLALQETNGYILKEKPMVVQYAKVSNS</sequence>
<dbReference type="SUPFAM" id="SSF54928">
    <property type="entry name" value="RNA-binding domain, RBD"/>
    <property type="match status" value="2"/>
</dbReference>
<evidence type="ECO:0000313" key="10">
    <source>
        <dbReference type="Proteomes" id="UP000614350"/>
    </source>
</evidence>
<feature type="region of interest" description="Disordered" evidence="7">
    <location>
        <begin position="215"/>
        <end position="239"/>
    </location>
</feature>
<evidence type="ECO:0000256" key="4">
    <source>
        <dbReference type="ARBA" id="ARBA00022884"/>
    </source>
</evidence>
<evidence type="ECO:0000313" key="9">
    <source>
        <dbReference type="EMBL" id="KAF7394986.1"/>
    </source>
</evidence>
<dbReference type="CDD" id="cd12239">
    <property type="entry name" value="RRM2_RBM40_like"/>
    <property type="match status" value="1"/>
</dbReference>
<comment type="subcellular location">
    <subcellularLocation>
        <location evidence="1">Nucleus</location>
    </subcellularLocation>
</comment>
<dbReference type="Proteomes" id="UP000614350">
    <property type="component" value="Unassembled WGS sequence"/>
</dbReference>
<evidence type="ECO:0000256" key="6">
    <source>
        <dbReference type="PROSITE-ProRule" id="PRU00176"/>
    </source>
</evidence>
<dbReference type="GO" id="GO:0000398">
    <property type="term" value="P:mRNA splicing, via spliceosome"/>
    <property type="evidence" value="ECO:0007669"/>
    <property type="project" value="TreeGrafter"/>
</dbReference>
<feature type="compositionally biased region" description="Acidic residues" evidence="7">
    <location>
        <begin position="226"/>
        <end position="239"/>
    </location>
</feature>
<evidence type="ECO:0000256" key="2">
    <source>
        <dbReference type="ARBA" id="ARBA00020364"/>
    </source>
</evidence>
<dbReference type="Gene3D" id="3.30.70.330">
    <property type="match status" value="2"/>
</dbReference>
<feature type="region of interest" description="Disordered" evidence="7">
    <location>
        <begin position="345"/>
        <end position="369"/>
    </location>
</feature>
<protein>
    <recommendedName>
        <fullName evidence="2">RNA-binding region-containing protein 3</fullName>
    </recommendedName>
</protein>
<dbReference type="FunFam" id="3.30.70.330:FF:000207">
    <property type="entry name" value="RNA-binding region (RNP1, RRM)-containing 3"/>
    <property type="match status" value="1"/>
</dbReference>
<dbReference type="PANTHER" id="PTHR16105">
    <property type="entry name" value="RNA-BINDING REGION-CONTAINING PROTEIN 3"/>
    <property type="match status" value="1"/>
</dbReference>
<dbReference type="GO" id="GO:0005689">
    <property type="term" value="C:U12-type spliceosomal complex"/>
    <property type="evidence" value="ECO:0007669"/>
    <property type="project" value="TreeGrafter"/>
</dbReference>
<feature type="domain" description="RRM" evidence="8">
    <location>
        <begin position="401"/>
        <end position="484"/>
    </location>
</feature>